<proteinExistence type="predicted"/>
<dbReference type="InterPro" id="IPR001610">
    <property type="entry name" value="PAC"/>
</dbReference>
<keyword evidence="2" id="KW-0238">DNA-binding</keyword>
<dbReference type="GO" id="GO:0071456">
    <property type="term" value="P:cellular response to hypoxia"/>
    <property type="evidence" value="ECO:0007669"/>
    <property type="project" value="TreeGrafter"/>
</dbReference>
<dbReference type="EnsemblMetazoa" id="ACOM037449-RA">
    <property type="protein sequence ID" value="ACOM037449-PA.1"/>
    <property type="gene ID" value="ACOM037449"/>
</dbReference>
<accession>A0A8W7PTS6</accession>
<protein>
    <recommendedName>
        <fullName evidence="5">PAS fold-3 domain-containing protein</fullName>
    </recommendedName>
</protein>
<evidence type="ECO:0000256" key="3">
    <source>
        <dbReference type="ARBA" id="ARBA00023163"/>
    </source>
</evidence>
<dbReference type="PANTHER" id="PTHR23043">
    <property type="entry name" value="HYPOXIA-INDUCIBLE FACTOR 1 ALPHA"/>
    <property type="match status" value="1"/>
</dbReference>
<evidence type="ECO:0000259" key="5">
    <source>
        <dbReference type="Pfam" id="PF08447"/>
    </source>
</evidence>
<dbReference type="Proteomes" id="UP000075882">
    <property type="component" value="Unassembled WGS sequence"/>
</dbReference>
<dbReference type="InterPro" id="IPR013655">
    <property type="entry name" value="PAS_fold_3"/>
</dbReference>
<feature type="domain" description="PAS fold-3" evidence="5">
    <location>
        <begin position="65"/>
        <end position="109"/>
    </location>
</feature>
<reference evidence="6" key="1">
    <citation type="submission" date="2022-08" db="UniProtKB">
        <authorList>
            <consortium name="EnsemblMetazoa"/>
        </authorList>
    </citation>
    <scope>IDENTIFICATION</scope>
</reference>
<keyword evidence="4" id="KW-0539">Nucleus</keyword>
<evidence type="ECO:0000256" key="4">
    <source>
        <dbReference type="ARBA" id="ARBA00023242"/>
    </source>
</evidence>
<name>A0A8W7PTS6_ANOCL</name>
<dbReference type="AlphaFoldDB" id="A0A8W7PTS6"/>
<dbReference type="PANTHER" id="PTHR23043:SF17">
    <property type="entry name" value="PROTEIN SIMILAR"/>
    <property type="match status" value="1"/>
</dbReference>
<dbReference type="Pfam" id="PF08447">
    <property type="entry name" value="PAS_3"/>
    <property type="match status" value="1"/>
</dbReference>
<evidence type="ECO:0000313" key="6">
    <source>
        <dbReference type="EnsemblMetazoa" id="ACOM037449-PA.1"/>
    </source>
</evidence>
<dbReference type="Gene3D" id="3.30.450.20">
    <property type="entry name" value="PAS domain"/>
    <property type="match status" value="1"/>
</dbReference>
<dbReference type="GO" id="GO:0000981">
    <property type="term" value="F:DNA-binding transcription factor activity, RNA polymerase II-specific"/>
    <property type="evidence" value="ECO:0007669"/>
    <property type="project" value="TreeGrafter"/>
</dbReference>
<keyword evidence="1" id="KW-0805">Transcription regulation</keyword>
<dbReference type="SMART" id="SM00086">
    <property type="entry name" value="PAC"/>
    <property type="match status" value="1"/>
</dbReference>
<dbReference type="GO" id="GO:0010557">
    <property type="term" value="P:positive regulation of macromolecule biosynthetic process"/>
    <property type="evidence" value="ECO:0007669"/>
    <property type="project" value="UniProtKB-ARBA"/>
</dbReference>
<dbReference type="InterPro" id="IPR035965">
    <property type="entry name" value="PAS-like_dom_sf"/>
</dbReference>
<evidence type="ECO:0000256" key="1">
    <source>
        <dbReference type="ARBA" id="ARBA00023015"/>
    </source>
</evidence>
<evidence type="ECO:0000256" key="2">
    <source>
        <dbReference type="ARBA" id="ARBA00023125"/>
    </source>
</evidence>
<dbReference type="SUPFAM" id="SSF55785">
    <property type="entry name" value="PYP-like sensor domain (PAS domain)"/>
    <property type="match status" value="1"/>
</dbReference>
<organism evidence="6">
    <name type="scientific">Anopheles coluzzii</name>
    <name type="common">African malaria mosquito</name>
    <dbReference type="NCBI Taxonomy" id="1518534"/>
    <lineage>
        <taxon>Eukaryota</taxon>
        <taxon>Metazoa</taxon>
        <taxon>Ecdysozoa</taxon>
        <taxon>Arthropoda</taxon>
        <taxon>Hexapoda</taxon>
        <taxon>Insecta</taxon>
        <taxon>Pterygota</taxon>
        <taxon>Neoptera</taxon>
        <taxon>Endopterygota</taxon>
        <taxon>Diptera</taxon>
        <taxon>Nematocera</taxon>
        <taxon>Culicoidea</taxon>
        <taxon>Culicidae</taxon>
        <taxon>Anophelinae</taxon>
        <taxon>Anopheles</taxon>
    </lineage>
</organism>
<dbReference type="GO" id="GO:0000977">
    <property type="term" value="F:RNA polymerase II transcription regulatory region sequence-specific DNA binding"/>
    <property type="evidence" value="ECO:0007669"/>
    <property type="project" value="TreeGrafter"/>
</dbReference>
<sequence>MIEWKIKLNETETDTRTKNGVKEEEWDSTNSRCNSALLVEANVSSKHVVFVATAFSPCTTKTIAPFISKGQSETSRYRFLAKTGGYAWVVTQATVIYDKQKPHSVVCVNYVLSPDKGPEGAEHELSEGKR</sequence>
<keyword evidence="3" id="KW-0804">Transcription</keyword>